<accession>A0AAN8IX56</accession>
<keyword evidence="4" id="KW-0560">Oxidoreductase</keyword>
<dbReference type="InterPro" id="IPR036396">
    <property type="entry name" value="Cyt_P450_sf"/>
</dbReference>
<dbReference type="InterPro" id="IPR001128">
    <property type="entry name" value="Cyt_P450"/>
</dbReference>
<evidence type="ECO:0000256" key="3">
    <source>
        <dbReference type="ARBA" id="ARBA00023004"/>
    </source>
</evidence>
<feature type="non-terminal residue" evidence="5">
    <location>
        <position position="141"/>
    </location>
</feature>
<dbReference type="GO" id="GO:0006082">
    <property type="term" value="P:organic acid metabolic process"/>
    <property type="evidence" value="ECO:0007669"/>
    <property type="project" value="TreeGrafter"/>
</dbReference>
<dbReference type="GO" id="GO:0005737">
    <property type="term" value="C:cytoplasm"/>
    <property type="evidence" value="ECO:0007669"/>
    <property type="project" value="TreeGrafter"/>
</dbReference>
<comment type="similarity">
    <text evidence="1">Belongs to the cytochrome P450 family.</text>
</comment>
<dbReference type="InterPro" id="IPR050182">
    <property type="entry name" value="Cytochrome_P450_fam2"/>
</dbReference>
<dbReference type="InterPro" id="IPR002401">
    <property type="entry name" value="Cyt_P450_E_grp-I"/>
</dbReference>
<keyword evidence="6" id="KW-1185">Reference proteome</keyword>
<dbReference type="Proteomes" id="UP001331761">
    <property type="component" value="Unassembled WGS sequence"/>
</dbReference>
<organism evidence="5 6">
    <name type="scientific">Trichostrongylus colubriformis</name>
    <name type="common">Black scour worm</name>
    <dbReference type="NCBI Taxonomy" id="6319"/>
    <lineage>
        <taxon>Eukaryota</taxon>
        <taxon>Metazoa</taxon>
        <taxon>Ecdysozoa</taxon>
        <taxon>Nematoda</taxon>
        <taxon>Chromadorea</taxon>
        <taxon>Rhabditida</taxon>
        <taxon>Rhabditina</taxon>
        <taxon>Rhabditomorpha</taxon>
        <taxon>Strongyloidea</taxon>
        <taxon>Trichostrongylidae</taxon>
        <taxon>Trichostrongylus</taxon>
    </lineage>
</organism>
<dbReference type="PANTHER" id="PTHR24300:SF375">
    <property type="entry name" value="CYTOCHROME P450 FAMILY"/>
    <property type="match status" value="1"/>
</dbReference>
<reference evidence="5 6" key="1">
    <citation type="submission" date="2019-10" db="EMBL/GenBank/DDBJ databases">
        <title>Assembly and Annotation for the nematode Trichostrongylus colubriformis.</title>
        <authorList>
            <person name="Martin J."/>
        </authorList>
    </citation>
    <scope>NUCLEOTIDE SEQUENCE [LARGE SCALE GENOMIC DNA]</scope>
    <source>
        <strain evidence="5">G859</strain>
        <tissue evidence="5">Whole worm</tissue>
    </source>
</reference>
<dbReference type="Pfam" id="PF00067">
    <property type="entry name" value="p450"/>
    <property type="match status" value="1"/>
</dbReference>
<dbReference type="AlphaFoldDB" id="A0AAN8IX56"/>
<dbReference type="Gene3D" id="1.10.630.10">
    <property type="entry name" value="Cytochrome P450"/>
    <property type="match status" value="1"/>
</dbReference>
<keyword evidence="2" id="KW-0479">Metal-binding</keyword>
<evidence type="ECO:0008006" key="7">
    <source>
        <dbReference type="Google" id="ProtNLM"/>
    </source>
</evidence>
<evidence type="ECO:0000256" key="4">
    <source>
        <dbReference type="ARBA" id="ARBA00023033"/>
    </source>
</evidence>
<evidence type="ECO:0000256" key="2">
    <source>
        <dbReference type="ARBA" id="ARBA00022723"/>
    </source>
</evidence>
<proteinExistence type="inferred from homology"/>
<evidence type="ECO:0000313" key="6">
    <source>
        <dbReference type="Proteomes" id="UP001331761"/>
    </source>
</evidence>
<sequence>MIYFSAAVILFLIYHFYWKRRHLPPGPVPLPILGNLHTILAHEPGYDVFEMWRKKYGPVYTYWIGTMPLVVVADYETMKETFVRDGDAYFGKFTIEAVTTAYRGGRYGILDTVGDFWREHRRFALHVFKDLGLSTNVMEQR</sequence>
<protein>
    <recommendedName>
        <fullName evidence="7">Cytochrome P450</fullName>
    </recommendedName>
</protein>
<keyword evidence="3" id="KW-0408">Iron</keyword>
<gene>
    <name evidence="5" type="ORF">GCK32_018724</name>
</gene>
<dbReference type="GO" id="GO:0020037">
    <property type="term" value="F:heme binding"/>
    <property type="evidence" value="ECO:0007669"/>
    <property type="project" value="InterPro"/>
</dbReference>
<comment type="caution">
    <text evidence="5">The sequence shown here is derived from an EMBL/GenBank/DDBJ whole genome shotgun (WGS) entry which is preliminary data.</text>
</comment>
<evidence type="ECO:0000256" key="1">
    <source>
        <dbReference type="ARBA" id="ARBA00010617"/>
    </source>
</evidence>
<dbReference type="GO" id="GO:0006805">
    <property type="term" value="P:xenobiotic metabolic process"/>
    <property type="evidence" value="ECO:0007669"/>
    <property type="project" value="TreeGrafter"/>
</dbReference>
<name>A0AAN8IX56_TRICO</name>
<dbReference type="PRINTS" id="PR00463">
    <property type="entry name" value="EP450I"/>
</dbReference>
<dbReference type="SUPFAM" id="SSF48264">
    <property type="entry name" value="Cytochrome P450"/>
    <property type="match status" value="1"/>
</dbReference>
<keyword evidence="4" id="KW-0503">Monooxygenase</keyword>
<evidence type="ECO:0000313" key="5">
    <source>
        <dbReference type="EMBL" id="KAK5967909.1"/>
    </source>
</evidence>
<dbReference type="PANTHER" id="PTHR24300">
    <property type="entry name" value="CYTOCHROME P450 508A4-RELATED"/>
    <property type="match status" value="1"/>
</dbReference>
<dbReference type="GO" id="GO:0005506">
    <property type="term" value="F:iron ion binding"/>
    <property type="evidence" value="ECO:0007669"/>
    <property type="project" value="InterPro"/>
</dbReference>
<dbReference type="GO" id="GO:0016712">
    <property type="term" value="F:oxidoreductase activity, acting on paired donors, with incorporation or reduction of molecular oxygen, reduced flavin or flavoprotein as one donor, and incorporation of one atom of oxygen"/>
    <property type="evidence" value="ECO:0007669"/>
    <property type="project" value="TreeGrafter"/>
</dbReference>
<dbReference type="EMBL" id="WIXE01021945">
    <property type="protein sequence ID" value="KAK5967909.1"/>
    <property type="molecule type" value="Genomic_DNA"/>
</dbReference>